<keyword evidence="2 5" id="KW-0547">Nucleotide-binding</keyword>
<dbReference type="SMART" id="SM00382">
    <property type="entry name" value="AAA"/>
    <property type="match status" value="1"/>
</dbReference>
<dbReference type="GeneID" id="17038096"/>
<keyword evidence="6" id="KW-1133">Transmembrane helix</keyword>
<evidence type="ECO:0000256" key="4">
    <source>
        <dbReference type="ARBA" id="ARBA00023128"/>
    </source>
</evidence>
<dbReference type="GO" id="GO:0005524">
    <property type="term" value="F:ATP binding"/>
    <property type="evidence" value="ECO:0007669"/>
    <property type="project" value="UniProtKB-KW"/>
</dbReference>
<dbReference type="PROSITE" id="PS00674">
    <property type="entry name" value="AAA"/>
    <property type="match status" value="1"/>
</dbReference>
<dbReference type="GO" id="GO:0005741">
    <property type="term" value="C:mitochondrial outer membrane"/>
    <property type="evidence" value="ECO:0007669"/>
    <property type="project" value="TreeGrafter"/>
</dbReference>
<sequence>MSLSLALYRYFSVYYKKMAQRRAAAGGKQVAVELIYLGISLVGSAFLMRWVLSHLDPEKANKEQAKRRRQMVQRRLGIKLETTPYEDIVASEVVNPYEIDVTLSQIGGCERIKQDLVNRVILPLQKPHFYGGRLLRQVKGVLLYGPPGTGKTMLAKALAKESGANFICVKPSLLQSKWYGETQKLVQATFTLAYKLQPCIIFVDEVDALLGMRKAQEHEATTALKTEFMQLWDGMATRRAANVCVLAATNRPFDLDEAILRRFGAQFEVGMPNQSARKEILRIILKQHDREMPHCVDPSLLQDNALARLAAKTEQFSGSDLYELCAAAASIPANELSQAELR</sequence>
<dbReference type="InterPro" id="IPR027417">
    <property type="entry name" value="P-loop_NTPase"/>
</dbReference>
<dbReference type="STRING" id="574566.I0YP01"/>
<dbReference type="InterPro" id="IPR003593">
    <property type="entry name" value="AAA+_ATPase"/>
</dbReference>
<dbReference type="RefSeq" id="XP_005644664.1">
    <property type="nucleotide sequence ID" value="XM_005644607.1"/>
</dbReference>
<dbReference type="InterPro" id="IPR003959">
    <property type="entry name" value="ATPase_AAA_core"/>
</dbReference>
<keyword evidence="6" id="KW-0812">Transmembrane</keyword>
<evidence type="ECO:0000256" key="5">
    <source>
        <dbReference type="RuleBase" id="RU003651"/>
    </source>
</evidence>
<comment type="caution">
    <text evidence="8">The sequence shown here is derived from an EMBL/GenBank/DDBJ whole genome shotgun (WGS) entry which is preliminary data.</text>
</comment>
<evidence type="ECO:0000256" key="3">
    <source>
        <dbReference type="ARBA" id="ARBA00022840"/>
    </source>
</evidence>
<keyword evidence="4" id="KW-0496">Mitochondrion</keyword>
<feature type="transmembrane region" description="Helical" evidence="6">
    <location>
        <begin position="34"/>
        <end position="52"/>
    </location>
</feature>
<dbReference type="Pfam" id="PF00004">
    <property type="entry name" value="AAA"/>
    <property type="match status" value="1"/>
</dbReference>
<dbReference type="SUPFAM" id="SSF52540">
    <property type="entry name" value="P-loop containing nucleoside triphosphate hydrolases"/>
    <property type="match status" value="1"/>
</dbReference>
<protein>
    <submittedName>
        <fullName evidence="8">AAA-domain-containing protein</fullName>
    </submittedName>
</protein>
<reference evidence="8 9" key="1">
    <citation type="journal article" date="2012" name="Genome Biol.">
        <title>The genome of the polar eukaryotic microalga coccomyxa subellipsoidea reveals traits of cold adaptation.</title>
        <authorList>
            <person name="Blanc G."/>
            <person name="Agarkova I."/>
            <person name="Grimwood J."/>
            <person name="Kuo A."/>
            <person name="Brueggeman A."/>
            <person name="Dunigan D."/>
            <person name="Gurnon J."/>
            <person name="Ladunga I."/>
            <person name="Lindquist E."/>
            <person name="Lucas S."/>
            <person name="Pangilinan J."/>
            <person name="Proschold T."/>
            <person name="Salamov A."/>
            <person name="Schmutz J."/>
            <person name="Weeks D."/>
            <person name="Yamada T."/>
            <person name="Claverie J.M."/>
            <person name="Grigoriev I."/>
            <person name="Van Etten J."/>
            <person name="Lomsadze A."/>
            <person name="Borodovsky M."/>
        </authorList>
    </citation>
    <scope>NUCLEOTIDE SEQUENCE [LARGE SCALE GENOMIC DNA]</scope>
    <source>
        <strain evidence="8 9">C-169</strain>
    </source>
</reference>
<name>I0YP01_COCSC</name>
<keyword evidence="9" id="KW-1185">Reference proteome</keyword>
<dbReference type="InterPro" id="IPR003960">
    <property type="entry name" value="ATPase_AAA_CS"/>
</dbReference>
<keyword evidence="6" id="KW-0472">Membrane</keyword>
<dbReference type="PANTHER" id="PTHR45644">
    <property type="entry name" value="AAA ATPASE, PUTATIVE (AFU_ORTHOLOGUE AFUA_2G12920)-RELATED-RELATED"/>
    <property type="match status" value="1"/>
</dbReference>
<organism evidence="8 9">
    <name type="scientific">Coccomyxa subellipsoidea (strain C-169)</name>
    <name type="common">Green microalga</name>
    <dbReference type="NCBI Taxonomy" id="574566"/>
    <lineage>
        <taxon>Eukaryota</taxon>
        <taxon>Viridiplantae</taxon>
        <taxon>Chlorophyta</taxon>
        <taxon>core chlorophytes</taxon>
        <taxon>Trebouxiophyceae</taxon>
        <taxon>Trebouxiophyceae incertae sedis</taxon>
        <taxon>Coccomyxaceae</taxon>
        <taxon>Coccomyxa</taxon>
        <taxon>Coccomyxa subellipsoidea</taxon>
    </lineage>
</organism>
<dbReference type="PANTHER" id="PTHR45644:SF3">
    <property type="entry name" value="FI08533P-RELATED"/>
    <property type="match status" value="1"/>
</dbReference>
<feature type="domain" description="AAA+ ATPase" evidence="7">
    <location>
        <begin position="137"/>
        <end position="275"/>
    </location>
</feature>
<dbReference type="Gene3D" id="1.10.8.60">
    <property type="match status" value="1"/>
</dbReference>
<evidence type="ECO:0000256" key="1">
    <source>
        <dbReference type="ARBA" id="ARBA00004173"/>
    </source>
</evidence>
<dbReference type="InterPro" id="IPR051701">
    <property type="entry name" value="Mito_OM_Translocase_MSP1"/>
</dbReference>
<dbReference type="KEGG" id="csl:COCSUDRAFT_30764"/>
<dbReference type="OrthoDB" id="10254455at2759"/>
<evidence type="ECO:0000313" key="8">
    <source>
        <dbReference type="EMBL" id="EIE20120.1"/>
    </source>
</evidence>
<dbReference type="Gene3D" id="3.40.50.300">
    <property type="entry name" value="P-loop containing nucleotide triphosphate hydrolases"/>
    <property type="match status" value="1"/>
</dbReference>
<proteinExistence type="inferred from homology"/>
<evidence type="ECO:0000259" key="7">
    <source>
        <dbReference type="SMART" id="SM00382"/>
    </source>
</evidence>
<evidence type="ECO:0000256" key="2">
    <source>
        <dbReference type="ARBA" id="ARBA00022741"/>
    </source>
</evidence>
<evidence type="ECO:0000313" key="9">
    <source>
        <dbReference type="Proteomes" id="UP000007264"/>
    </source>
</evidence>
<dbReference type="AlphaFoldDB" id="I0YP01"/>
<comment type="similarity">
    <text evidence="5">Belongs to the AAA ATPase family.</text>
</comment>
<dbReference type="eggNOG" id="KOG0737">
    <property type="taxonomic scope" value="Eukaryota"/>
</dbReference>
<gene>
    <name evidence="8" type="ORF">COCSUDRAFT_30764</name>
</gene>
<comment type="subcellular location">
    <subcellularLocation>
        <location evidence="1">Mitochondrion</location>
    </subcellularLocation>
</comment>
<dbReference type="EMBL" id="AGSI01000016">
    <property type="protein sequence ID" value="EIE20120.1"/>
    <property type="molecule type" value="Genomic_DNA"/>
</dbReference>
<keyword evidence="3 5" id="KW-0067">ATP-binding</keyword>
<accession>I0YP01</accession>
<dbReference type="Proteomes" id="UP000007264">
    <property type="component" value="Unassembled WGS sequence"/>
</dbReference>
<dbReference type="GO" id="GO:0016887">
    <property type="term" value="F:ATP hydrolysis activity"/>
    <property type="evidence" value="ECO:0007669"/>
    <property type="project" value="InterPro"/>
</dbReference>
<evidence type="ECO:0000256" key="6">
    <source>
        <dbReference type="SAM" id="Phobius"/>
    </source>
</evidence>